<protein>
    <recommendedName>
        <fullName evidence="3">Right handed beta helix domain-containing protein</fullName>
    </recommendedName>
</protein>
<keyword evidence="2" id="KW-1185">Reference proteome</keyword>
<dbReference type="KEGG" id="haad:MW046_03850"/>
<proteinExistence type="predicted"/>
<name>A0A8U0A6N2_9EURY</name>
<dbReference type="AlphaFoldDB" id="A0A8U0A6N2"/>
<accession>A0A8U0A6N2</accession>
<sequence>MGTYVVRAGDSLQSVLQEAVRGDIVIISKEYDATNDGWPITIDKEVRIESPPHNRIVVPEGSQAGFVLDLQGPNRPPGITLQNVYLDARGAQSAFKVQRARFCSFLGCVAENASKHGFLLLNHDTAPNSNRFFYCDAHANEGNGFFLDDGAHSTSLVGCRSVGNGGRGLWSRNNYASSWIGGGLEQNGDQGAYIEGSEVFTLENAYIEGNARNTSDQLLVDEAQSITIAKSYFNGHIEPNTNGIRFRSSNNCSIQNIEYRNLNGLLINERCSNTDLHRDSHYALDDSSFLIVDTGEKTRNDGTIEPTDLSAIMGQYEGERAINDGTTGPFGLAIWDGSMWISMRTGTPI</sequence>
<evidence type="ECO:0000313" key="1">
    <source>
        <dbReference type="EMBL" id="UPM43587.1"/>
    </source>
</evidence>
<organism evidence="1 2">
    <name type="scientific">Halocatena salina</name>
    <dbReference type="NCBI Taxonomy" id="2934340"/>
    <lineage>
        <taxon>Archaea</taxon>
        <taxon>Methanobacteriati</taxon>
        <taxon>Methanobacteriota</taxon>
        <taxon>Stenosarchaea group</taxon>
        <taxon>Halobacteria</taxon>
        <taxon>Halobacteriales</taxon>
        <taxon>Natronomonadaceae</taxon>
        <taxon>Halocatena</taxon>
    </lineage>
</organism>
<reference evidence="1" key="1">
    <citation type="submission" date="2022-04" db="EMBL/GenBank/DDBJ databases">
        <title>Halocatena sp. nov., isolated from a salt lake.</title>
        <authorList>
            <person name="Cui H.-L."/>
        </authorList>
    </citation>
    <scope>NUCLEOTIDE SEQUENCE</scope>
    <source>
        <strain evidence="1">AD-1</strain>
    </source>
</reference>
<dbReference type="Proteomes" id="UP000831768">
    <property type="component" value="Chromosome"/>
</dbReference>
<evidence type="ECO:0000313" key="2">
    <source>
        <dbReference type="Proteomes" id="UP000831768"/>
    </source>
</evidence>
<gene>
    <name evidence="1" type="ORF">MW046_03850</name>
</gene>
<dbReference type="SUPFAM" id="SSF51126">
    <property type="entry name" value="Pectin lyase-like"/>
    <property type="match status" value="1"/>
</dbReference>
<dbReference type="RefSeq" id="WP_247994250.1">
    <property type="nucleotide sequence ID" value="NZ_CP096019.1"/>
</dbReference>
<dbReference type="InterPro" id="IPR011050">
    <property type="entry name" value="Pectin_lyase_fold/virulence"/>
</dbReference>
<dbReference type="EMBL" id="CP096019">
    <property type="protein sequence ID" value="UPM43587.1"/>
    <property type="molecule type" value="Genomic_DNA"/>
</dbReference>
<dbReference type="GeneID" id="71927151"/>
<dbReference type="InterPro" id="IPR012334">
    <property type="entry name" value="Pectin_lyas_fold"/>
</dbReference>
<evidence type="ECO:0008006" key="3">
    <source>
        <dbReference type="Google" id="ProtNLM"/>
    </source>
</evidence>
<dbReference type="Gene3D" id="2.160.20.10">
    <property type="entry name" value="Single-stranded right-handed beta-helix, Pectin lyase-like"/>
    <property type="match status" value="1"/>
</dbReference>